<dbReference type="AlphaFoldDB" id="A0A8X6SDY2"/>
<organism evidence="2 3">
    <name type="scientific">Trichonephila clavipes</name>
    <name type="common">Golden silk orbweaver</name>
    <name type="synonym">Nephila clavipes</name>
    <dbReference type="NCBI Taxonomy" id="2585209"/>
    <lineage>
        <taxon>Eukaryota</taxon>
        <taxon>Metazoa</taxon>
        <taxon>Ecdysozoa</taxon>
        <taxon>Arthropoda</taxon>
        <taxon>Chelicerata</taxon>
        <taxon>Arachnida</taxon>
        <taxon>Araneae</taxon>
        <taxon>Araneomorphae</taxon>
        <taxon>Entelegynae</taxon>
        <taxon>Araneoidea</taxon>
        <taxon>Nephilidae</taxon>
        <taxon>Trichonephila</taxon>
    </lineage>
</organism>
<evidence type="ECO:0000256" key="1">
    <source>
        <dbReference type="SAM" id="MobiDB-lite"/>
    </source>
</evidence>
<evidence type="ECO:0000313" key="2">
    <source>
        <dbReference type="EMBL" id="GFY05238.1"/>
    </source>
</evidence>
<keyword evidence="3" id="KW-1185">Reference proteome</keyword>
<comment type="caution">
    <text evidence="2">The sequence shown here is derived from an EMBL/GenBank/DDBJ whole genome shotgun (WGS) entry which is preliminary data.</text>
</comment>
<proteinExistence type="predicted"/>
<dbReference type="Proteomes" id="UP000887159">
    <property type="component" value="Unassembled WGS sequence"/>
</dbReference>
<evidence type="ECO:0000313" key="3">
    <source>
        <dbReference type="Proteomes" id="UP000887159"/>
    </source>
</evidence>
<name>A0A8X6SDY2_TRICX</name>
<sequence>MVKSHERFSNSLQKYGKENRQNRHQCPIDTDRRSNVKSVGFQNPHVVVVMKFGVIGSRPRHLTNIYNYKIHRQQSLRNNMLTKYQTIKFIDFCEVWFLPESVARVAAIVGDHHCHTPRH</sequence>
<accession>A0A8X6SDY2</accession>
<dbReference type="EMBL" id="BMAU01021250">
    <property type="protein sequence ID" value="GFY05238.1"/>
    <property type="molecule type" value="Genomic_DNA"/>
</dbReference>
<protein>
    <submittedName>
        <fullName evidence="2">Uncharacterized protein</fullName>
    </submittedName>
</protein>
<reference evidence="2" key="1">
    <citation type="submission" date="2020-08" db="EMBL/GenBank/DDBJ databases">
        <title>Multicomponent nature underlies the extraordinary mechanical properties of spider dragline silk.</title>
        <authorList>
            <person name="Kono N."/>
            <person name="Nakamura H."/>
            <person name="Mori M."/>
            <person name="Yoshida Y."/>
            <person name="Ohtoshi R."/>
            <person name="Malay A.D."/>
            <person name="Moran D.A.P."/>
            <person name="Tomita M."/>
            <person name="Numata K."/>
            <person name="Arakawa K."/>
        </authorList>
    </citation>
    <scope>NUCLEOTIDE SEQUENCE</scope>
</reference>
<feature type="region of interest" description="Disordered" evidence="1">
    <location>
        <begin position="1"/>
        <end position="34"/>
    </location>
</feature>
<gene>
    <name evidence="2" type="ORF">TNCV_2206841</name>
</gene>